<sequence>GSCCEPAERGGAARRAGRLHRARGGGAAGRQLHDGQAGAPARRVEGDPGRVAVGDPEGMARPAAGGRGGCL</sequence>
<feature type="non-terminal residue" evidence="2">
    <location>
        <position position="1"/>
    </location>
</feature>
<evidence type="ECO:0000313" key="2">
    <source>
        <dbReference type="EMBL" id="CAA9586820.1"/>
    </source>
</evidence>
<dbReference type="EMBL" id="CADCWL010000262">
    <property type="protein sequence ID" value="CAA9586820.1"/>
    <property type="molecule type" value="Genomic_DNA"/>
</dbReference>
<feature type="region of interest" description="Disordered" evidence="1">
    <location>
        <begin position="1"/>
        <end position="71"/>
    </location>
</feature>
<evidence type="ECO:0000256" key="1">
    <source>
        <dbReference type="SAM" id="MobiDB-lite"/>
    </source>
</evidence>
<organism evidence="2">
    <name type="scientific">uncultured Thermomicrobiales bacterium</name>
    <dbReference type="NCBI Taxonomy" id="1645740"/>
    <lineage>
        <taxon>Bacteria</taxon>
        <taxon>Pseudomonadati</taxon>
        <taxon>Thermomicrobiota</taxon>
        <taxon>Thermomicrobia</taxon>
        <taxon>Thermomicrobiales</taxon>
        <taxon>environmental samples</taxon>
    </lineage>
</organism>
<dbReference type="AlphaFoldDB" id="A0A6J4VSM3"/>
<protein>
    <submittedName>
        <fullName evidence="2">Uncharacterized protein</fullName>
    </submittedName>
</protein>
<proteinExistence type="predicted"/>
<gene>
    <name evidence="2" type="ORF">AVDCRST_MAG19-4964</name>
</gene>
<feature type="non-terminal residue" evidence="2">
    <location>
        <position position="71"/>
    </location>
</feature>
<accession>A0A6J4VSM3</accession>
<name>A0A6J4VSM3_9BACT</name>
<reference evidence="2" key="1">
    <citation type="submission" date="2020-02" db="EMBL/GenBank/DDBJ databases">
        <authorList>
            <person name="Meier V. D."/>
        </authorList>
    </citation>
    <scope>NUCLEOTIDE SEQUENCE</scope>
    <source>
        <strain evidence="2">AVDCRST_MAG19</strain>
    </source>
</reference>